<dbReference type="Proteomes" id="UP000683360">
    <property type="component" value="Unassembled WGS sequence"/>
</dbReference>
<name>A0A8S3Q215_MYTED</name>
<keyword evidence="2" id="KW-1185">Reference proteome</keyword>
<dbReference type="InterPro" id="IPR011044">
    <property type="entry name" value="Quino_amine_DH_bsu"/>
</dbReference>
<evidence type="ECO:0000313" key="2">
    <source>
        <dbReference type="Proteomes" id="UP000683360"/>
    </source>
</evidence>
<dbReference type="EMBL" id="CAJPWZ010000197">
    <property type="protein sequence ID" value="CAG2188164.1"/>
    <property type="molecule type" value="Genomic_DNA"/>
</dbReference>
<dbReference type="SUPFAM" id="SSF50969">
    <property type="entry name" value="YVTN repeat-like/Quinoprotein amine dehydrogenase"/>
    <property type="match status" value="1"/>
</dbReference>
<gene>
    <name evidence="1" type="ORF">MEDL_3624</name>
</gene>
<proteinExistence type="predicted"/>
<comment type="caution">
    <text evidence="1">The sequence shown here is derived from an EMBL/GenBank/DDBJ whole genome shotgun (WGS) entry which is preliminary data.</text>
</comment>
<sequence>MSDIKQHASDLQTFLSMKRIEKEVTGKDEYIRSISCKENLKNIVLSFNINTAVQNLISGISNFGKIMVESIPSGIELTTRKQKQAQMMVTKVPSRSFENINLNLQQTVNILSKYTDTCGIYLLPDGRMVFCRLGNCIIIVLNANGSLDFEVTLPSSSFDVTYITEDNTLAVSSGGSYVHCIYIIDMQNKKSRKLSLYMDGSME</sequence>
<dbReference type="AlphaFoldDB" id="A0A8S3Q215"/>
<evidence type="ECO:0000313" key="1">
    <source>
        <dbReference type="EMBL" id="CAG2188164.1"/>
    </source>
</evidence>
<protein>
    <submittedName>
        <fullName evidence="1">Uncharacterized protein</fullName>
    </submittedName>
</protein>
<dbReference type="OrthoDB" id="6094186at2759"/>
<reference evidence="1" key="1">
    <citation type="submission" date="2021-03" db="EMBL/GenBank/DDBJ databases">
        <authorList>
            <person name="Bekaert M."/>
        </authorList>
    </citation>
    <scope>NUCLEOTIDE SEQUENCE</scope>
</reference>
<accession>A0A8S3Q215</accession>
<organism evidence="1 2">
    <name type="scientific">Mytilus edulis</name>
    <name type="common">Blue mussel</name>
    <dbReference type="NCBI Taxonomy" id="6550"/>
    <lineage>
        <taxon>Eukaryota</taxon>
        <taxon>Metazoa</taxon>
        <taxon>Spiralia</taxon>
        <taxon>Lophotrochozoa</taxon>
        <taxon>Mollusca</taxon>
        <taxon>Bivalvia</taxon>
        <taxon>Autobranchia</taxon>
        <taxon>Pteriomorphia</taxon>
        <taxon>Mytilida</taxon>
        <taxon>Mytiloidea</taxon>
        <taxon>Mytilidae</taxon>
        <taxon>Mytilinae</taxon>
        <taxon>Mytilus</taxon>
    </lineage>
</organism>